<evidence type="ECO:0000313" key="6">
    <source>
        <dbReference type="EMBL" id="MFC4728498.1"/>
    </source>
</evidence>
<dbReference type="CDD" id="cd01949">
    <property type="entry name" value="GGDEF"/>
    <property type="match status" value="1"/>
</dbReference>
<dbReference type="EMBL" id="JBHSGG010000029">
    <property type="protein sequence ID" value="MFC4728498.1"/>
    <property type="molecule type" value="Genomic_DNA"/>
</dbReference>
<protein>
    <recommendedName>
        <fullName evidence="1">diguanylate cyclase</fullName>
        <ecNumber evidence="1">2.7.7.65</ecNumber>
    </recommendedName>
</protein>
<dbReference type="NCBIfam" id="TIGR00254">
    <property type="entry name" value="GGDEF"/>
    <property type="match status" value="1"/>
</dbReference>
<accession>A0ABV9NN03</accession>
<comment type="catalytic activity">
    <reaction evidence="2">
        <text>2 GTP = 3',3'-c-di-GMP + 2 diphosphate</text>
        <dbReference type="Rhea" id="RHEA:24898"/>
        <dbReference type="ChEBI" id="CHEBI:33019"/>
        <dbReference type="ChEBI" id="CHEBI:37565"/>
        <dbReference type="ChEBI" id="CHEBI:58805"/>
        <dbReference type="EC" id="2.7.7.65"/>
    </reaction>
</comment>
<comment type="caution">
    <text evidence="6">The sequence shown here is derived from an EMBL/GenBank/DDBJ whole genome shotgun (WGS) entry which is preliminary data.</text>
</comment>
<proteinExistence type="predicted"/>
<feature type="domain" description="HDOD" evidence="5">
    <location>
        <begin position="15"/>
        <end position="210"/>
    </location>
</feature>
<dbReference type="SUPFAM" id="SSF55073">
    <property type="entry name" value="Nucleotide cyclase"/>
    <property type="match status" value="1"/>
</dbReference>
<dbReference type="PANTHER" id="PTHR45138">
    <property type="entry name" value="REGULATORY COMPONENTS OF SENSORY TRANSDUCTION SYSTEM"/>
    <property type="match status" value="1"/>
</dbReference>
<evidence type="ECO:0000256" key="3">
    <source>
        <dbReference type="SAM" id="Coils"/>
    </source>
</evidence>
<dbReference type="PROSITE" id="PS51833">
    <property type="entry name" value="HDOD"/>
    <property type="match status" value="1"/>
</dbReference>
<reference evidence="7" key="1">
    <citation type="journal article" date="2019" name="Int. J. Syst. Evol. Microbiol.">
        <title>The Global Catalogue of Microorganisms (GCM) 10K type strain sequencing project: providing services to taxonomists for standard genome sequencing and annotation.</title>
        <authorList>
            <consortium name="The Broad Institute Genomics Platform"/>
            <consortium name="The Broad Institute Genome Sequencing Center for Infectious Disease"/>
            <person name="Wu L."/>
            <person name="Ma J."/>
        </authorList>
    </citation>
    <scope>NUCLEOTIDE SEQUENCE [LARGE SCALE GENOMIC DNA]</scope>
    <source>
        <strain evidence="7">CGMCC 1.13574</strain>
    </source>
</reference>
<feature type="domain" description="GGDEF" evidence="4">
    <location>
        <begin position="360"/>
        <end position="496"/>
    </location>
</feature>
<dbReference type="Pfam" id="PF08668">
    <property type="entry name" value="HDOD"/>
    <property type="match status" value="1"/>
</dbReference>
<dbReference type="SUPFAM" id="SSF109604">
    <property type="entry name" value="HD-domain/PDEase-like"/>
    <property type="match status" value="1"/>
</dbReference>
<keyword evidence="3" id="KW-0175">Coiled coil</keyword>
<dbReference type="Pfam" id="PF00990">
    <property type="entry name" value="GGDEF"/>
    <property type="match status" value="1"/>
</dbReference>
<dbReference type="PROSITE" id="PS50887">
    <property type="entry name" value="GGDEF"/>
    <property type="match status" value="1"/>
</dbReference>
<keyword evidence="7" id="KW-1185">Reference proteome</keyword>
<dbReference type="InterPro" id="IPR050469">
    <property type="entry name" value="Diguanylate_Cyclase"/>
</dbReference>
<dbReference type="InterPro" id="IPR000160">
    <property type="entry name" value="GGDEF_dom"/>
</dbReference>
<evidence type="ECO:0000259" key="4">
    <source>
        <dbReference type="PROSITE" id="PS50887"/>
    </source>
</evidence>
<dbReference type="InterPro" id="IPR043128">
    <property type="entry name" value="Rev_trsase/Diguanyl_cyclase"/>
</dbReference>
<evidence type="ECO:0000313" key="7">
    <source>
        <dbReference type="Proteomes" id="UP001595892"/>
    </source>
</evidence>
<evidence type="ECO:0000256" key="1">
    <source>
        <dbReference type="ARBA" id="ARBA00012528"/>
    </source>
</evidence>
<dbReference type="SMART" id="SM00267">
    <property type="entry name" value="GGDEF"/>
    <property type="match status" value="1"/>
</dbReference>
<sequence length="501" mass="55362">MHPELAARLLHTRNLPTPSGVALRVVALAEDPNVELADVANLLLRDPALAAKIMRTANSPLYATQRRVENLRQALTLLGLNGALTLALGFLLSRTLHRPGPPMAPDLVRIWQRAALCATICRVLATHLRMPRGEELMLAGLMRDIGALALAHLEPVLYAEVCRQARDEAELQALERARFGADRAEVGRAIARHWRLPDYLVLAIEESRNLPCSERFVTCVAVAAVVAEAWLAEDAVAARRRAGDALREHLGIERGGFAEILAQVSEAYPEISALFELERTPADPERIESLLEYARELMVLRNLSQLNESHRRAQDAERLVERARAAEEQARRDPLTGTYNRMRLEEVLQKEFDSAARYDWPLSIAFLDLDDFKLVNDRYGHLVGDEVLRNFARLVTRTLRTSDIVARYGGEEFLLVLPGTTAEAASAVLNRLLEIVARTPMAEAAGEVIHVTTSAGLATQGGTDQHASVQDLLRAADEALYAAKRSGRNRVLGEQPDASRA</sequence>
<name>A0ABV9NN03_9GAMM</name>
<evidence type="ECO:0000259" key="5">
    <source>
        <dbReference type="PROSITE" id="PS51833"/>
    </source>
</evidence>
<evidence type="ECO:0000256" key="2">
    <source>
        <dbReference type="ARBA" id="ARBA00034247"/>
    </source>
</evidence>
<feature type="coiled-coil region" evidence="3">
    <location>
        <begin position="306"/>
        <end position="333"/>
    </location>
</feature>
<dbReference type="Gene3D" id="3.30.70.270">
    <property type="match status" value="1"/>
</dbReference>
<gene>
    <name evidence="6" type="ORF">ACFO3Q_09995</name>
</gene>
<dbReference type="RefSeq" id="WP_377004531.1">
    <property type="nucleotide sequence ID" value="NZ_JBHSGG010000029.1"/>
</dbReference>
<dbReference type="EC" id="2.7.7.65" evidence="1"/>
<dbReference type="Proteomes" id="UP001595892">
    <property type="component" value="Unassembled WGS sequence"/>
</dbReference>
<dbReference type="InterPro" id="IPR013976">
    <property type="entry name" value="HDOD"/>
</dbReference>
<organism evidence="6 7">
    <name type="scientific">Coralloluteibacterium thermophilum</name>
    <dbReference type="NCBI Taxonomy" id="2707049"/>
    <lineage>
        <taxon>Bacteria</taxon>
        <taxon>Pseudomonadati</taxon>
        <taxon>Pseudomonadota</taxon>
        <taxon>Gammaproteobacteria</taxon>
        <taxon>Lysobacterales</taxon>
        <taxon>Lysobacteraceae</taxon>
        <taxon>Coralloluteibacterium</taxon>
    </lineage>
</organism>
<dbReference type="PANTHER" id="PTHR45138:SF9">
    <property type="entry name" value="DIGUANYLATE CYCLASE DGCM-RELATED"/>
    <property type="match status" value="1"/>
</dbReference>
<dbReference type="InterPro" id="IPR029787">
    <property type="entry name" value="Nucleotide_cyclase"/>
</dbReference>
<dbReference type="Gene3D" id="1.10.3210.10">
    <property type="entry name" value="Hypothetical protein af1432"/>
    <property type="match status" value="1"/>
</dbReference>